<comment type="caution">
    <text evidence="1">The sequence shown here is derived from an EMBL/GenBank/DDBJ whole genome shotgun (WGS) entry which is preliminary data.</text>
</comment>
<organism evidence="1 2">
    <name type="scientific">Pleuronectes platessa</name>
    <name type="common">European plaice</name>
    <dbReference type="NCBI Taxonomy" id="8262"/>
    <lineage>
        <taxon>Eukaryota</taxon>
        <taxon>Metazoa</taxon>
        <taxon>Chordata</taxon>
        <taxon>Craniata</taxon>
        <taxon>Vertebrata</taxon>
        <taxon>Euteleostomi</taxon>
        <taxon>Actinopterygii</taxon>
        <taxon>Neopterygii</taxon>
        <taxon>Teleostei</taxon>
        <taxon>Neoteleostei</taxon>
        <taxon>Acanthomorphata</taxon>
        <taxon>Carangaria</taxon>
        <taxon>Pleuronectiformes</taxon>
        <taxon>Pleuronectoidei</taxon>
        <taxon>Pleuronectidae</taxon>
        <taxon>Pleuronectes</taxon>
    </lineage>
</organism>
<protein>
    <submittedName>
        <fullName evidence="1">Uncharacterized protein</fullName>
    </submittedName>
</protein>
<dbReference type="EMBL" id="CADEAL010000469">
    <property type="protein sequence ID" value="CAB1420633.1"/>
    <property type="molecule type" value="Genomic_DNA"/>
</dbReference>
<sequence>MRSCREQKQVVALSSGHHRLFCTSATLIRHLVSRIVINPSTQEWKPTAITGDTRAMEFSPTLIWWKPQQIHGRKMEEHVDRTSEILG</sequence>
<name>A0A9N7YCG2_PLEPL</name>
<reference evidence="1" key="1">
    <citation type="submission" date="2020-03" db="EMBL/GenBank/DDBJ databases">
        <authorList>
            <person name="Weist P."/>
        </authorList>
    </citation>
    <scope>NUCLEOTIDE SEQUENCE</scope>
</reference>
<accession>A0A9N7YCG2</accession>
<evidence type="ECO:0000313" key="2">
    <source>
        <dbReference type="Proteomes" id="UP001153269"/>
    </source>
</evidence>
<dbReference type="AlphaFoldDB" id="A0A9N7YCG2"/>
<gene>
    <name evidence="1" type="ORF">PLEPLA_LOCUS8508</name>
</gene>
<proteinExistence type="predicted"/>
<dbReference type="Proteomes" id="UP001153269">
    <property type="component" value="Unassembled WGS sequence"/>
</dbReference>
<evidence type="ECO:0000313" key="1">
    <source>
        <dbReference type="EMBL" id="CAB1420633.1"/>
    </source>
</evidence>
<keyword evidence="2" id="KW-1185">Reference proteome</keyword>